<accession>A0A8I2BKI7</accession>
<dbReference type="RefSeq" id="WP_077141475.1">
    <property type="nucleotide sequence ID" value="NZ_JAAORC010000001.1"/>
</dbReference>
<sequence length="60" mass="7107">MQEKSKDYKFCINLALDNAKKRINLLDNSDKKCVLEEYKEWINDGLNKHTVLLLRDDPII</sequence>
<evidence type="ECO:0000313" key="1">
    <source>
        <dbReference type="EMBL" id="MBO8222648.1"/>
    </source>
</evidence>
<dbReference type="AlphaFoldDB" id="A0A8I2BKI7"/>
<name>A0A8I2BKI7_PROMR</name>
<dbReference type="EMBL" id="JAAORC010000001">
    <property type="protein sequence ID" value="MBO8222648.1"/>
    <property type="molecule type" value="Genomic_DNA"/>
</dbReference>
<dbReference type="Proteomes" id="UP000666562">
    <property type="component" value="Unassembled WGS sequence"/>
</dbReference>
<evidence type="ECO:0000313" key="2">
    <source>
        <dbReference type="Proteomes" id="UP000666562"/>
    </source>
</evidence>
<comment type="caution">
    <text evidence="1">The sequence shown here is derived from an EMBL/GenBank/DDBJ whole genome shotgun (WGS) entry which is preliminary data.</text>
</comment>
<proteinExistence type="predicted"/>
<gene>
    <name evidence="1" type="ORF">HA142_03900</name>
</gene>
<protein>
    <submittedName>
        <fullName evidence="1">Uncharacterized protein</fullName>
    </submittedName>
</protein>
<organism evidence="1 2">
    <name type="scientific">Prochlorococcus marinus str. XMU1401</name>
    <dbReference type="NCBI Taxonomy" id="2052594"/>
    <lineage>
        <taxon>Bacteria</taxon>
        <taxon>Bacillati</taxon>
        <taxon>Cyanobacteriota</taxon>
        <taxon>Cyanophyceae</taxon>
        <taxon>Synechococcales</taxon>
        <taxon>Prochlorococcaceae</taxon>
        <taxon>Prochlorococcus</taxon>
    </lineage>
</organism>
<reference evidence="1" key="1">
    <citation type="submission" date="2020-03" db="EMBL/GenBank/DDBJ databases">
        <title>Genome differentiation and subclade ecological adaptation of Prochlorococcus HLII clade in the global ocean.</title>
        <authorList>
            <person name="Yan W."/>
            <person name="Fen X."/>
            <person name="Zhang W."/>
        </authorList>
    </citation>
    <scope>NUCLEOTIDE SEQUENCE</scope>
    <source>
        <strain evidence="1">XMU1401</strain>
    </source>
</reference>